<evidence type="ECO:0000256" key="8">
    <source>
        <dbReference type="ARBA" id="ARBA00022692"/>
    </source>
</evidence>
<keyword evidence="5 12" id="KW-1003">Cell membrane</keyword>
<evidence type="ECO:0000256" key="1">
    <source>
        <dbReference type="ARBA" id="ARBA00004429"/>
    </source>
</evidence>
<dbReference type="PANTHER" id="PTHR47755">
    <property type="entry name" value="CELL DIVISION PROTEIN FTSX"/>
    <property type="match status" value="1"/>
</dbReference>
<feature type="transmembrane region" description="Helical" evidence="13">
    <location>
        <begin position="215"/>
        <end position="239"/>
    </location>
</feature>
<keyword evidence="8 13" id="KW-0812">Transmembrane</keyword>
<organism evidence="16 17">
    <name type="scientific">Candidatus Endobugula sertula</name>
    <name type="common">Bugula neritina bacterial symbiont</name>
    <dbReference type="NCBI Taxonomy" id="62101"/>
    <lineage>
        <taxon>Bacteria</taxon>
        <taxon>Pseudomonadati</taxon>
        <taxon>Pseudomonadota</taxon>
        <taxon>Gammaproteobacteria</taxon>
        <taxon>Cellvibrionales</taxon>
        <taxon>Cellvibrionaceae</taxon>
        <taxon>Candidatus Endobugula</taxon>
    </lineage>
</organism>
<evidence type="ECO:0000256" key="4">
    <source>
        <dbReference type="ARBA" id="ARBA00021907"/>
    </source>
</evidence>
<dbReference type="InterPro" id="IPR004513">
    <property type="entry name" value="FtsX"/>
</dbReference>
<evidence type="ECO:0000256" key="6">
    <source>
        <dbReference type="ARBA" id="ARBA00022519"/>
    </source>
</evidence>
<evidence type="ECO:0000256" key="3">
    <source>
        <dbReference type="ARBA" id="ARBA00011160"/>
    </source>
</evidence>
<evidence type="ECO:0000259" key="14">
    <source>
        <dbReference type="Pfam" id="PF02687"/>
    </source>
</evidence>
<evidence type="ECO:0000256" key="9">
    <source>
        <dbReference type="ARBA" id="ARBA00022989"/>
    </source>
</evidence>
<dbReference type="NCBIfam" id="TIGR00439">
    <property type="entry name" value="FtsX_Gneg"/>
    <property type="match status" value="1"/>
</dbReference>
<keyword evidence="9 13" id="KW-1133">Transmembrane helix</keyword>
<dbReference type="Proteomes" id="UP000242502">
    <property type="component" value="Unassembled WGS sequence"/>
</dbReference>
<dbReference type="GO" id="GO:0005886">
    <property type="term" value="C:plasma membrane"/>
    <property type="evidence" value="ECO:0007669"/>
    <property type="project" value="UniProtKB-SubCell"/>
</dbReference>
<accession>A0A1D2QPM7</accession>
<keyword evidence="7 12" id="KW-0132">Cell division</keyword>
<comment type="subunit">
    <text evidence="3">Forms a membrane-associated complex with FtsE.</text>
</comment>
<keyword evidence="6 12" id="KW-0997">Cell inner membrane</keyword>
<evidence type="ECO:0000313" key="17">
    <source>
        <dbReference type="Proteomes" id="UP000242502"/>
    </source>
</evidence>
<feature type="transmembrane region" description="Helical" evidence="13">
    <location>
        <begin position="70"/>
        <end position="90"/>
    </location>
</feature>
<dbReference type="InterPro" id="IPR040690">
    <property type="entry name" value="FtsX_ECD"/>
</dbReference>
<keyword evidence="10 12" id="KW-0472">Membrane</keyword>
<feature type="domain" description="ABC3 transporter permease C-terminal" evidence="14">
    <location>
        <begin position="222"/>
        <end position="329"/>
    </location>
</feature>
<feature type="transmembrane region" description="Helical" evidence="13">
    <location>
        <begin position="272"/>
        <end position="293"/>
    </location>
</feature>
<evidence type="ECO:0000256" key="5">
    <source>
        <dbReference type="ARBA" id="ARBA00022475"/>
    </source>
</evidence>
<proteinExistence type="inferred from homology"/>
<evidence type="ECO:0000313" key="16">
    <source>
        <dbReference type="EMBL" id="ODS23522.1"/>
    </source>
</evidence>
<dbReference type="Pfam" id="PF02687">
    <property type="entry name" value="FtsX"/>
    <property type="match status" value="1"/>
</dbReference>
<comment type="caution">
    <text evidence="16">The sequence shown here is derived from an EMBL/GenBank/DDBJ whole genome shotgun (WGS) entry which is preliminary data.</text>
</comment>
<dbReference type="InterPro" id="IPR047590">
    <property type="entry name" value="FtsX_proteobact-type"/>
</dbReference>
<comment type="function">
    <text evidence="12">Part of the ABC transporter FtsEX involved in cellular division.</text>
</comment>
<dbReference type="Gene3D" id="3.30.70.3040">
    <property type="match status" value="1"/>
</dbReference>
<sequence length="347" mass="38993">MNRRVNHTATKKPKTKQVAATRTSAKLFKNKSSAVGKHSQYSIFQAWVTHHKYSCVNSLQRLLHPPWQSFLTWMVVAIALVLPLVLYLGLNHAQQLGSAWKNSGQLSAFLLHQTKPLAITQLQQRLSTYPELQHIELITPEQAKQEFQQHSGLGNVLQSLENNPLPAVLTLLPADDFNNPESLEALKSKLEAEPLIELVQLDIAWLQRLHQIMGLAQQLVLVLGALLSLGVLLVIGNTIRLAIENRRHEIVVIKMVGGTDGFVRRPFLYTGFWYGIGGGLLALILLFISVQWISDSFQQLVELYENKYSLTFFNLKILVLVVFGSGFIGWSGAWLAVEKHLKEIEPS</sequence>
<evidence type="ECO:0000256" key="11">
    <source>
        <dbReference type="ARBA" id="ARBA00023306"/>
    </source>
</evidence>
<dbReference type="GO" id="GO:0051301">
    <property type="term" value="P:cell division"/>
    <property type="evidence" value="ECO:0007669"/>
    <property type="project" value="UniProtKB-KW"/>
</dbReference>
<dbReference type="PANTHER" id="PTHR47755:SF1">
    <property type="entry name" value="CELL DIVISION PROTEIN FTSX"/>
    <property type="match status" value="1"/>
</dbReference>
<dbReference type="EMBL" id="MDLC01000026">
    <property type="protein sequence ID" value="ODS23522.1"/>
    <property type="molecule type" value="Genomic_DNA"/>
</dbReference>
<keyword evidence="11 12" id="KW-0131">Cell cycle</keyword>
<comment type="similarity">
    <text evidence="2 12">Belongs to the ABC-4 integral membrane protein family. FtsX subfamily.</text>
</comment>
<dbReference type="InterPro" id="IPR003838">
    <property type="entry name" value="ABC3_permease_C"/>
</dbReference>
<reference evidence="16 17" key="1">
    <citation type="journal article" date="2016" name="Appl. Environ. Microbiol.">
        <title>Lack of Overt Genome Reduction in the Bryostatin-Producing Bryozoan Symbiont "Candidatus Endobugula sertula".</title>
        <authorList>
            <person name="Miller I.J."/>
            <person name="Vanee N."/>
            <person name="Fong S.S."/>
            <person name="Lim-Fong G.E."/>
            <person name="Kwan J.C."/>
        </authorList>
    </citation>
    <scope>NUCLEOTIDE SEQUENCE [LARGE SCALE GENOMIC DNA]</scope>
    <source>
        <strain evidence="16">AB1-4</strain>
    </source>
</reference>
<evidence type="ECO:0000256" key="10">
    <source>
        <dbReference type="ARBA" id="ARBA00023136"/>
    </source>
</evidence>
<evidence type="ECO:0000256" key="7">
    <source>
        <dbReference type="ARBA" id="ARBA00022618"/>
    </source>
</evidence>
<name>A0A1D2QPM7_9GAMM</name>
<feature type="transmembrane region" description="Helical" evidence="13">
    <location>
        <begin position="313"/>
        <end position="337"/>
    </location>
</feature>
<evidence type="ECO:0000256" key="2">
    <source>
        <dbReference type="ARBA" id="ARBA00007379"/>
    </source>
</evidence>
<dbReference type="Pfam" id="PF18075">
    <property type="entry name" value="FtsX_ECD"/>
    <property type="match status" value="1"/>
</dbReference>
<dbReference type="STRING" id="62101.AB835_08415"/>
<feature type="domain" description="FtsX extracellular" evidence="15">
    <location>
        <begin position="105"/>
        <end position="199"/>
    </location>
</feature>
<dbReference type="PIRSF" id="PIRSF003097">
    <property type="entry name" value="FtsX"/>
    <property type="match status" value="1"/>
</dbReference>
<evidence type="ECO:0000259" key="15">
    <source>
        <dbReference type="Pfam" id="PF18075"/>
    </source>
</evidence>
<protein>
    <recommendedName>
        <fullName evidence="4 12">Cell division protein FtsX</fullName>
    </recommendedName>
</protein>
<evidence type="ECO:0000256" key="12">
    <source>
        <dbReference type="PIRNR" id="PIRNR003097"/>
    </source>
</evidence>
<gene>
    <name evidence="16" type="ORF">AB835_08415</name>
</gene>
<dbReference type="AlphaFoldDB" id="A0A1D2QPM7"/>
<dbReference type="GO" id="GO:0032153">
    <property type="term" value="C:cell division site"/>
    <property type="evidence" value="ECO:0007669"/>
    <property type="project" value="TreeGrafter"/>
</dbReference>
<comment type="subcellular location">
    <subcellularLocation>
        <location evidence="1">Cell inner membrane</location>
        <topology evidence="1">Multi-pass membrane protein</topology>
    </subcellularLocation>
</comment>
<evidence type="ECO:0000256" key="13">
    <source>
        <dbReference type="SAM" id="Phobius"/>
    </source>
</evidence>